<dbReference type="PROSITE" id="PS50011">
    <property type="entry name" value="PROTEIN_KINASE_DOM"/>
    <property type="match status" value="1"/>
</dbReference>
<feature type="domain" description="Protein kinase" evidence="7">
    <location>
        <begin position="16"/>
        <end position="258"/>
    </location>
</feature>
<evidence type="ECO:0000256" key="5">
    <source>
        <dbReference type="ARBA" id="ARBA00022840"/>
    </source>
</evidence>
<reference evidence="8 9" key="1">
    <citation type="submission" date="2024-10" db="EMBL/GenBank/DDBJ databases">
        <title>The Natural Products Discovery Center: Release of the First 8490 Sequenced Strains for Exploring Actinobacteria Biosynthetic Diversity.</title>
        <authorList>
            <person name="Kalkreuter E."/>
            <person name="Kautsar S.A."/>
            <person name="Yang D."/>
            <person name="Bader C.D."/>
            <person name="Teijaro C.N."/>
            <person name="Fluegel L."/>
            <person name="Davis C.M."/>
            <person name="Simpson J.R."/>
            <person name="Lauterbach L."/>
            <person name="Steele A.D."/>
            <person name="Gui C."/>
            <person name="Meng S."/>
            <person name="Li G."/>
            <person name="Viehrig K."/>
            <person name="Ye F."/>
            <person name="Su P."/>
            <person name="Kiefer A.F."/>
            <person name="Nichols A."/>
            <person name="Cepeda A.J."/>
            <person name="Yan W."/>
            <person name="Fan B."/>
            <person name="Jiang Y."/>
            <person name="Adhikari A."/>
            <person name="Zheng C.-J."/>
            <person name="Schuster L."/>
            <person name="Cowan T.M."/>
            <person name="Smanski M.J."/>
            <person name="Chevrette M.G."/>
            <person name="De Carvalho L.P.S."/>
            <person name="Shen B."/>
        </authorList>
    </citation>
    <scope>NUCLEOTIDE SEQUENCE [LARGE SCALE GENOMIC DNA]</scope>
    <source>
        <strain evidence="8 9">NPDC002173</strain>
    </source>
</reference>
<feature type="compositionally biased region" description="Low complexity" evidence="6">
    <location>
        <begin position="297"/>
        <end position="310"/>
    </location>
</feature>
<keyword evidence="4 8" id="KW-0418">Kinase</keyword>
<dbReference type="GO" id="GO:0004674">
    <property type="term" value="F:protein serine/threonine kinase activity"/>
    <property type="evidence" value="ECO:0007669"/>
    <property type="project" value="UniProtKB-EC"/>
</dbReference>
<dbReference type="EMBL" id="JBIASD010000045">
    <property type="protein sequence ID" value="MFF3671380.1"/>
    <property type="molecule type" value="Genomic_DNA"/>
</dbReference>
<keyword evidence="3" id="KW-0547">Nucleotide-binding</keyword>
<keyword evidence="9" id="KW-1185">Reference proteome</keyword>
<gene>
    <name evidence="8" type="ORF">ACFYXI_37930</name>
</gene>
<evidence type="ECO:0000259" key="7">
    <source>
        <dbReference type="PROSITE" id="PS50011"/>
    </source>
</evidence>
<dbReference type="PANTHER" id="PTHR43671">
    <property type="entry name" value="SERINE/THREONINE-PROTEIN KINASE NEK"/>
    <property type="match status" value="1"/>
</dbReference>
<evidence type="ECO:0000256" key="4">
    <source>
        <dbReference type="ARBA" id="ARBA00022777"/>
    </source>
</evidence>
<organism evidence="8 9">
    <name type="scientific">Microtetraspora malaysiensis</name>
    <dbReference type="NCBI Taxonomy" id="161358"/>
    <lineage>
        <taxon>Bacteria</taxon>
        <taxon>Bacillati</taxon>
        <taxon>Actinomycetota</taxon>
        <taxon>Actinomycetes</taxon>
        <taxon>Streptosporangiales</taxon>
        <taxon>Streptosporangiaceae</taxon>
        <taxon>Microtetraspora</taxon>
    </lineage>
</organism>
<dbReference type="CDD" id="cd14014">
    <property type="entry name" value="STKc_PknB_like"/>
    <property type="match status" value="1"/>
</dbReference>
<dbReference type="PROSITE" id="PS00108">
    <property type="entry name" value="PROTEIN_KINASE_ST"/>
    <property type="match status" value="1"/>
</dbReference>
<dbReference type="InterPro" id="IPR050660">
    <property type="entry name" value="NEK_Ser/Thr_kinase"/>
</dbReference>
<evidence type="ECO:0000313" key="8">
    <source>
        <dbReference type="EMBL" id="MFF3671380.1"/>
    </source>
</evidence>
<dbReference type="PANTHER" id="PTHR43671:SF13">
    <property type="entry name" value="SERINE_THREONINE-PROTEIN KINASE NEK2"/>
    <property type="match status" value="1"/>
</dbReference>
<dbReference type="Pfam" id="PF00069">
    <property type="entry name" value="Pkinase"/>
    <property type="match status" value="1"/>
</dbReference>
<dbReference type="Gene3D" id="1.10.510.10">
    <property type="entry name" value="Transferase(Phosphotransferase) domain 1"/>
    <property type="match status" value="1"/>
</dbReference>
<evidence type="ECO:0000256" key="3">
    <source>
        <dbReference type="ARBA" id="ARBA00022741"/>
    </source>
</evidence>
<dbReference type="SUPFAM" id="SSF56112">
    <property type="entry name" value="Protein kinase-like (PK-like)"/>
    <property type="match status" value="1"/>
</dbReference>
<comment type="caution">
    <text evidence="8">The sequence shown here is derived from an EMBL/GenBank/DDBJ whole genome shotgun (WGS) entry which is preliminary data.</text>
</comment>
<name>A0ABW6T274_9ACTN</name>
<feature type="compositionally biased region" description="Polar residues" evidence="6">
    <location>
        <begin position="420"/>
        <end position="431"/>
    </location>
</feature>
<dbReference type="Proteomes" id="UP001602013">
    <property type="component" value="Unassembled WGS sequence"/>
</dbReference>
<evidence type="ECO:0000256" key="2">
    <source>
        <dbReference type="ARBA" id="ARBA00022679"/>
    </source>
</evidence>
<dbReference type="InterPro" id="IPR011009">
    <property type="entry name" value="Kinase-like_dom_sf"/>
</dbReference>
<feature type="region of interest" description="Disordered" evidence="6">
    <location>
        <begin position="263"/>
        <end position="337"/>
    </location>
</feature>
<dbReference type="EC" id="2.7.11.1" evidence="1"/>
<dbReference type="Gene3D" id="3.30.200.20">
    <property type="entry name" value="Phosphorylase Kinase, domain 1"/>
    <property type="match status" value="1"/>
</dbReference>
<proteinExistence type="predicted"/>
<feature type="region of interest" description="Disordered" evidence="6">
    <location>
        <begin position="371"/>
        <end position="432"/>
    </location>
</feature>
<dbReference type="InterPro" id="IPR000719">
    <property type="entry name" value="Prot_kinase_dom"/>
</dbReference>
<sequence>MEKPLLPDDPREVGGYALQSRLGAGGQGVVYLGRAPDGTNVAVKVLHRGWAGGESRKRLVREISAARRVAPFCVAQVLDADVDADLPYIVSEYVEGPSLQQAGPRSGTALHRLAVSTATALAAVHEAGVVHRDFKPANVLLGSDGPRVIDFGIARHLDATTRSSGLVGTPSYMSPEQIGGATATPASDVFAWGCVIVFAATGRPPFGDDSVPAVINRVMNREPDLGDLAEPLRSIVTDALRKDPAQRPSILDIQMRLLGRSAEEKAPTADAPPPATAATPSAAPDAPPLPLPRAHAEPSAAPSGTAPAPDSRQRGAGDGRATVPPAGTHDGAVTAPGGYGARRRNALLAGTGAAALAVAVVAGVLLWPGAGNGDSREPTGGGDGTTALGPTGREILDTTGSPTPHASSASADPPLPSPGISPTSKSGSGSKHANEFPASYAGVWRGQVDYDPGAHDRLVLTIKKGSRTATEQFLDYRCTGTSELNEISDSIARLERKSMRGNCVRNGEIFLTLNDDGTLGFEYAGHGENKVTKDSPFFMHATLTRDR</sequence>
<dbReference type="InterPro" id="IPR008271">
    <property type="entry name" value="Ser/Thr_kinase_AS"/>
</dbReference>
<keyword evidence="2 8" id="KW-0808">Transferase</keyword>
<evidence type="ECO:0000256" key="6">
    <source>
        <dbReference type="SAM" id="MobiDB-lite"/>
    </source>
</evidence>
<dbReference type="RefSeq" id="WP_387417564.1">
    <property type="nucleotide sequence ID" value="NZ_JBIASD010000045.1"/>
</dbReference>
<evidence type="ECO:0000313" key="9">
    <source>
        <dbReference type="Proteomes" id="UP001602013"/>
    </source>
</evidence>
<feature type="compositionally biased region" description="Low complexity" evidence="6">
    <location>
        <begin position="401"/>
        <end position="412"/>
    </location>
</feature>
<keyword evidence="5" id="KW-0067">ATP-binding</keyword>
<protein>
    <recommendedName>
        <fullName evidence="1">non-specific serine/threonine protein kinase</fullName>
        <ecNumber evidence="1">2.7.11.1</ecNumber>
    </recommendedName>
</protein>
<accession>A0ABW6T274</accession>
<evidence type="ECO:0000256" key="1">
    <source>
        <dbReference type="ARBA" id="ARBA00012513"/>
    </source>
</evidence>